<dbReference type="Gene3D" id="3.40.50.2300">
    <property type="match status" value="2"/>
</dbReference>
<dbReference type="PANTHER" id="PTHR47235:SF1">
    <property type="entry name" value="BLR6548 PROTEIN"/>
    <property type="match status" value="1"/>
</dbReference>
<feature type="chain" id="PRO_5037472642" evidence="3">
    <location>
        <begin position="28"/>
        <end position="435"/>
    </location>
</feature>
<dbReference type="PROSITE" id="PS51257">
    <property type="entry name" value="PROKAR_LIPOPROTEIN"/>
    <property type="match status" value="1"/>
</dbReference>
<dbReference type="Pfam" id="PF13458">
    <property type="entry name" value="Peripla_BP_6"/>
    <property type="match status" value="1"/>
</dbReference>
<keyword evidence="2 3" id="KW-0732">Signal</keyword>
<evidence type="ECO:0000256" key="3">
    <source>
        <dbReference type="SAM" id="SignalP"/>
    </source>
</evidence>
<proteinExistence type="inferred from homology"/>
<dbReference type="EMBL" id="JADIVZ010000007">
    <property type="protein sequence ID" value="MBF4162728.1"/>
    <property type="molecule type" value="Genomic_DNA"/>
</dbReference>
<evidence type="ECO:0000256" key="1">
    <source>
        <dbReference type="ARBA" id="ARBA00010062"/>
    </source>
</evidence>
<dbReference type="Proteomes" id="UP000656804">
    <property type="component" value="Unassembled WGS sequence"/>
</dbReference>
<feature type="signal peptide" evidence="3">
    <location>
        <begin position="1"/>
        <end position="27"/>
    </location>
</feature>
<dbReference type="AlphaFoldDB" id="A0A930YBR0"/>
<dbReference type="RefSeq" id="WP_194503995.1">
    <property type="nucleotide sequence ID" value="NZ_JADIVZ010000007.1"/>
</dbReference>
<dbReference type="InterPro" id="IPR028081">
    <property type="entry name" value="Leu-bd"/>
</dbReference>
<name>A0A930YBR0_9ACTN</name>
<accession>A0A930YBR0</accession>
<dbReference type="PANTHER" id="PTHR47235">
    <property type="entry name" value="BLR6548 PROTEIN"/>
    <property type="match status" value="1"/>
</dbReference>
<keyword evidence="6" id="KW-1185">Reference proteome</keyword>
<evidence type="ECO:0000313" key="5">
    <source>
        <dbReference type="EMBL" id="MBF4162728.1"/>
    </source>
</evidence>
<dbReference type="InterPro" id="IPR028082">
    <property type="entry name" value="Peripla_BP_I"/>
</dbReference>
<evidence type="ECO:0000256" key="2">
    <source>
        <dbReference type="ARBA" id="ARBA00022729"/>
    </source>
</evidence>
<dbReference type="SUPFAM" id="SSF53822">
    <property type="entry name" value="Periplasmic binding protein-like I"/>
    <property type="match status" value="1"/>
</dbReference>
<comment type="similarity">
    <text evidence="1">Belongs to the leucine-binding protein family.</text>
</comment>
<protein>
    <submittedName>
        <fullName evidence="5">ABC transporter substrate-binding protein</fullName>
    </submittedName>
</protein>
<sequence>MFTKRTRLSATVLTIGLLATACGSPVADDNSGGDVSSEAEAAAKALGIDLSQCPTDVTQPLGKTVKVGNTMPLTGPVAPALGVIGPGLKAAFDNFNKTSGLDTTFQLVSEDDAFTPDKALTSTQTLLDKDDIDLMTTVIATAQVVAVRGILGEECVPFLPGVSGGASANDPADYPWTAVFSQPSALDSRIMMADITANHPDGAKVAVLYSNTESGKDYLDALKKYAGKNQIVKTETIEATETAAPSSQITTLRSSGADTLIAIPTSAQCASTMQEAANQGWDVPSYITSTCSSATFDVAGQAADGWHITTYVKDPSRGEGAKDPAVLEAVDLLHKSSPDTPINNTSLGGFLYSQPLFEAIKEAADSPLGLSRLGIMSAFSTLDFQPALLKDGVRFKLDGLEDHEAMEASYMSVYDAKSKTFTDSDLYDFEGQMGD</sequence>
<feature type="domain" description="Leucine-binding protein" evidence="4">
    <location>
        <begin position="64"/>
        <end position="415"/>
    </location>
</feature>
<organism evidence="5 6">
    <name type="scientific">Nocardioides acrostichi</name>
    <dbReference type="NCBI Taxonomy" id="2784339"/>
    <lineage>
        <taxon>Bacteria</taxon>
        <taxon>Bacillati</taxon>
        <taxon>Actinomycetota</taxon>
        <taxon>Actinomycetes</taxon>
        <taxon>Propionibacteriales</taxon>
        <taxon>Nocardioidaceae</taxon>
        <taxon>Nocardioides</taxon>
    </lineage>
</organism>
<evidence type="ECO:0000313" key="6">
    <source>
        <dbReference type="Proteomes" id="UP000656804"/>
    </source>
</evidence>
<gene>
    <name evidence="5" type="ORF">ISG29_13605</name>
</gene>
<reference evidence="5" key="1">
    <citation type="submission" date="2020-11" db="EMBL/GenBank/DDBJ databases">
        <title>Nocardioides sp. CBS4Y-1, whole genome shotgun sequence.</title>
        <authorList>
            <person name="Tuo L."/>
        </authorList>
    </citation>
    <scope>NUCLEOTIDE SEQUENCE</scope>
    <source>
        <strain evidence="5">CBS4Y-1</strain>
    </source>
</reference>
<evidence type="ECO:0000259" key="4">
    <source>
        <dbReference type="Pfam" id="PF13458"/>
    </source>
</evidence>
<comment type="caution">
    <text evidence="5">The sequence shown here is derived from an EMBL/GenBank/DDBJ whole genome shotgun (WGS) entry which is preliminary data.</text>
</comment>